<dbReference type="AlphaFoldDB" id="M5B2U0"/>
<comment type="cofactor">
    <cofactor evidence="4">
        <name>Zn(2+)</name>
        <dbReference type="ChEBI" id="CHEBI:29105"/>
    </cofactor>
</comment>
<dbReference type="SUPFAM" id="SSF51735">
    <property type="entry name" value="NAD(P)-binding Rossmann-fold domains"/>
    <property type="match status" value="1"/>
</dbReference>
<dbReference type="SUPFAM" id="SSF50129">
    <property type="entry name" value="GroES-like"/>
    <property type="match status" value="1"/>
</dbReference>
<reference evidence="7" key="1">
    <citation type="submission" date="2012-10" db="EMBL/GenBank/DDBJ databases">
        <authorList>
            <person name="Maita H."/>
            <person name="Sato S."/>
        </authorList>
    </citation>
    <scope>NUCLEOTIDE SEQUENCE</scope>
    <source>
        <strain evidence="7">NZP2037</strain>
    </source>
</reference>
<keyword evidence="2 4" id="KW-0862">Zinc</keyword>
<dbReference type="InterPro" id="IPR013154">
    <property type="entry name" value="ADH-like_N"/>
</dbReference>
<feature type="domain" description="Alcohol dehydrogenase-like N-terminal" evidence="6">
    <location>
        <begin position="25"/>
        <end position="131"/>
    </location>
</feature>
<dbReference type="Gene3D" id="3.90.180.10">
    <property type="entry name" value="Medium-chain alcohol dehydrogenases, catalytic domain"/>
    <property type="match status" value="1"/>
</dbReference>
<dbReference type="PANTHER" id="PTHR43401:SF2">
    <property type="entry name" value="L-THREONINE 3-DEHYDROGENASE"/>
    <property type="match status" value="1"/>
</dbReference>
<evidence type="ECO:0000256" key="2">
    <source>
        <dbReference type="ARBA" id="ARBA00022833"/>
    </source>
</evidence>
<evidence type="ECO:0000259" key="6">
    <source>
        <dbReference type="Pfam" id="PF08240"/>
    </source>
</evidence>
<sequence length="341" mass="35567">MKAARLYGPGDLRVEHIAPPGIPDAGWVKLRVDAAGICGSDLHNFRTGQWISRSPSTAGHELTGTVTAIGEGVGTVAVGDRVVADSRFWCGECAQCHAGRRHLCASLGFVGEVCDGGFAEQAVLPARLLHVVDAELDERVAAMAEPLAVALHAVRRLPKTAGPVLVVGCGPIGGLAALLLSQSFAGAVLVADRNQARCDRVARVTGAKIVDLDRDAIAAATGNAPLLAAVEATGSIAAFTQLLGVLDSGSTVAMVGIFHGRLDIDPNLLVEREIALLGCHAFADELPDAVRMLGELSEPLLALIDREIGLDDIPATYERLLAGQSDGLKTIIRMRQPVEPA</sequence>
<dbReference type="GO" id="GO:0016491">
    <property type="term" value="F:oxidoreductase activity"/>
    <property type="evidence" value="ECO:0007669"/>
    <property type="project" value="UniProtKB-KW"/>
</dbReference>
<dbReference type="Gene3D" id="3.40.50.720">
    <property type="entry name" value="NAD(P)-binding Rossmann-like Domain"/>
    <property type="match status" value="1"/>
</dbReference>
<evidence type="ECO:0000256" key="3">
    <source>
        <dbReference type="ARBA" id="ARBA00023002"/>
    </source>
</evidence>
<dbReference type="Pfam" id="PF08240">
    <property type="entry name" value="ADH_N"/>
    <property type="match status" value="1"/>
</dbReference>
<evidence type="ECO:0000256" key="1">
    <source>
        <dbReference type="ARBA" id="ARBA00022723"/>
    </source>
</evidence>
<dbReference type="EMBL" id="AP012557">
    <property type="protein sequence ID" value="BAN10151.1"/>
    <property type="molecule type" value="Genomic_DNA"/>
</dbReference>
<protein>
    <submittedName>
        <fullName evidence="7">Alcohol dehydrogenase</fullName>
    </submittedName>
</protein>
<organism evidence="7">
    <name type="scientific">Rhizobium loti</name>
    <name type="common">Mesorhizobium loti</name>
    <dbReference type="NCBI Taxonomy" id="381"/>
    <lineage>
        <taxon>Bacteria</taxon>
        <taxon>Pseudomonadati</taxon>
        <taxon>Pseudomonadota</taxon>
        <taxon>Alphaproteobacteria</taxon>
        <taxon>Hyphomicrobiales</taxon>
        <taxon>Phyllobacteriaceae</taxon>
        <taxon>Mesorhizobium</taxon>
    </lineage>
</organism>
<keyword evidence="1 4" id="KW-0479">Metal-binding</keyword>
<dbReference type="InterPro" id="IPR002328">
    <property type="entry name" value="ADH_Zn_CS"/>
</dbReference>
<feature type="domain" description="Alcohol dehydrogenase-like C-terminal" evidence="5">
    <location>
        <begin position="171"/>
        <end position="293"/>
    </location>
</feature>
<evidence type="ECO:0000313" key="7">
    <source>
        <dbReference type="EMBL" id="BAN10151.1"/>
    </source>
</evidence>
<dbReference type="InterPro" id="IPR050129">
    <property type="entry name" value="Zn_alcohol_dh"/>
</dbReference>
<accession>M5B2U0</accession>
<evidence type="ECO:0000259" key="5">
    <source>
        <dbReference type="Pfam" id="PF00107"/>
    </source>
</evidence>
<evidence type="ECO:0000256" key="4">
    <source>
        <dbReference type="RuleBase" id="RU361277"/>
    </source>
</evidence>
<dbReference type="PROSITE" id="PS00059">
    <property type="entry name" value="ADH_ZINC"/>
    <property type="match status" value="1"/>
</dbReference>
<keyword evidence="3" id="KW-0560">Oxidoreductase</keyword>
<dbReference type="InterPro" id="IPR013149">
    <property type="entry name" value="ADH-like_C"/>
</dbReference>
<proteinExistence type="inferred from homology"/>
<dbReference type="Pfam" id="PF00107">
    <property type="entry name" value="ADH_zinc_N"/>
    <property type="match status" value="1"/>
</dbReference>
<reference evidence="7" key="2">
    <citation type="journal article" date="2013" name="Microbes Environ.">
        <title>Commonalities and Differences among Symbiosis Islands of Three Mesorhizobium loti Strains.</title>
        <authorList>
            <person name="Kasai-Maita H."/>
            <person name="Hirakawa H."/>
            <person name="Nakamura Y."/>
            <person name="Kaneko T."/>
            <person name="Miki K."/>
            <person name="Maruya J."/>
            <person name="Okazaki S."/>
            <person name="Tabata S."/>
            <person name="Saeki K."/>
            <person name="Sato S."/>
        </authorList>
    </citation>
    <scope>NUCLEOTIDE SEQUENCE</scope>
    <source>
        <strain evidence="7">NZP2037</strain>
    </source>
</reference>
<dbReference type="InterPro" id="IPR036291">
    <property type="entry name" value="NAD(P)-bd_dom_sf"/>
</dbReference>
<dbReference type="GO" id="GO:0008270">
    <property type="term" value="F:zinc ion binding"/>
    <property type="evidence" value="ECO:0007669"/>
    <property type="project" value="InterPro"/>
</dbReference>
<dbReference type="InterPro" id="IPR011032">
    <property type="entry name" value="GroES-like_sf"/>
</dbReference>
<dbReference type="PANTHER" id="PTHR43401">
    <property type="entry name" value="L-THREONINE 3-DEHYDROGENASE"/>
    <property type="match status" value="1"/>
</dbReference>
<name>M5B2U0_RHILI</name>
<comment type="similarity">
    <text evidence="4">Belongs to the zinc-containing alcohol dehydrogenase family.</text>
</comment>